<sequence>MPDRHDEETEADLRGQTVRGLDRLCEIFDPLLTDAAHTLYSDQKSELAALARIFDLPTDKEPAQVWAEVRALLVVTPGEGATSSPLTIMVVEQDPQTASDLLAELSCAGHRVIGSFDSAETAEVSAALHQIDLAMIDVDLAGEADGLDLARSLRGRWNMATILMSENIVSLTSVGDLGDALVLKPISGANLRATIASVMAA</sequence>
<reference evidence="3 4" key="1">
    <citation type="submission" date="2020-08" db="EMBL/GenBank/DDBJ databases">
        <title>Genomic Encyclopedia of Type Strains, Phase IV (KMG-IV): sequencing the most valuable type-strain genomes for metagenomic binning, comparative biology and taxonomic classification.</title>
        <authorList>
            <person name="Goeker M."/>
        </authorList>
    </citation>
    <scope>NUCLEOTIDE SEQUENCE [LARGE SCALE GENOMIC DNA]</scope>
    <source>
        <strain evidence="3 4">DSM 23960</strain>
    </source>
</reference>
<protein>
    <submittedName>
        <fullName evidence="3">CheY-like chemotaxis protein</fullName>
    </submittedName>
</protein>
<dbReference type="PROSITE" id="PS50110">
    <property type="entry name" value="RESPONSE_REGULATORY"/>
    <property type="match status" value="1"/>
</dbReference>
<accession>A0A7W6JET4</accession>
<feature type="modified residue" description="4-aspartylphosphate" evidence="1">
    <location>
        <position position="137"/>
    </location>
</feature>
<feature type="domain" description="Response regulatory" evidence="2">
    <location>
        <begin position="87"/>
        <end position="199"/>
    </location>
</feature>
<dbReference type="InterPro" id="IPR011006">
    <property type="entry name" value="CheY-like_superfamily"/>
</dbReference>
<evidence type="ECO:0000259" key="2">
    <source>
        <dbReference type="PROSITE" id="PS50110"/>
    </source>
</evidence>
<name>A0A7W6JET4_9CAUL</name>
<dbReference type="Gene3D" id="3.40.50.2300">
    <property type="match status" value="1"/>
</dbReference>
<proteinExistence type="predicted"/>
<dbReference type="RefSeq" id="WP_183203987.1">
    <property type="nucleotide sequence ID" value="NZ_BAAAER010000001.1"/>
</dbReference>
<dbReference type="GO" id="GO:0000160">
    <property type="term" value="P:phosphorelay signal transduction system"/>
    <property type="evidence" value="ECO:0007669"/>
    <property type="project" value="InterPro"/>
</dbReference>
<organism evidence="3 4">
    <name type="scientific">Brevundimonas lenta</name>
    <dbReference type="NCBI Taxonomy" id="424796"/>
    <lineage>
        <taxon>Bacteria</taxon>
        <taxon>Pseudomonadati</taxon>
        <taxon>Pseudomonadota</taxon>
        <taxon>Alphaproteobacteria</taxon>
        <taxon>Caulobacterales</taxon>
        <taxon>Caulobacteraceae</taxon>
        <taxon>Brevundimonas</taxon>
    </lineage>
</organism>
<keyword evidence="4" id="KW-1185">Reference proteome</keyword>
<dbReference type="InterPro" id="IPR001789">
    <property type="entry name" value="Sig_transdc_resp-reg_receiver"/>
</dbReference>
<dbReference type="SUPFAM" id="SSF52172">
    <property type="entry name" value="CheY-like"/>
    <property type="match status" value="1"/>
</dbReference>
<dbReference type="AlphaFoldDB" id="A0A7W6JET4"/>
<dbReference type="Proteomes" id="UP000529946">
    <property type="component" value="Unassembled WGS sequence"/>
</dbReference>
<evidence type="ECO:0000313" key="4">
    <source>
        <dbReference type="Proteomes" id="UP000529946"/>
    </source>
</evidence>
<dbReference type="EMBL" id="JACIDM010000002">
    <property type="protein sequence ID" value="MBB4082828.1"/>
    <property type="molecule type" value="Genomic_DNA"/>
</dbReference>
<dbReference type="SMART" id="SM00448">
    <property type="entry name" value="REC"/>
    <property type="match status" value="1"/>
</dbReference>
<keyword evidence="1" id="KW-0597">Phosphoprotein</keyword>
<comment type="caution">
    <text evidence="3">The sequence shown here is derived from an EMBL/GenBank/DDBJ whole genome shotgun (WGS) entry which is preliminary data.</text>
</comment>
<gene>
    <name evidence="3" type="ORF">GGR12_001694</name>
</gene>
<evidence type="ECO:0000256" key="1">
    <source>
        <dbReference type="PROSITE-ProRule" id="PRU00169"/>
    </source>
</evidence>
<evidence type="ECO:0000313" key="3">
    <source>
        <dbReference type="EMBL" id="MBB4082828.1"/>
    </source>
</evidence>